<dbReference type="AlphaFoldDB" id="A0A0E9VRI6"/>
<proteinExistence type="predicted"/>
<organism evidence="1">
    <name type="scientific">Anguilla anguilla</name>
    <name type="common">European freshwater eel</name>
    <name type="synonym">Muraena anguilla</name>
    <dbReference type="NCBI Taxonomy" id="7936"/>
    <lineage>
        <taxon>Eukaryota</taxon>
        <taxon>Metazoa</taxon>
        <taxon>Chordata</taxon>
        <taxon>Craniata</taxon>
        <taxon>Vertebrata</taxon>
        <taxon>Euteleostomi</taxon>
        <taxon>Actinopterygii</taxon>
        <taxon>Neopterygii</taxon>
        <taxon>Teleostei</taxon>
        <taxon>Anguilliformes</taxon>
        <taxon>Anguillidae</taxon>
        <taxon>Anguilla</taxon>
    </lineage>
</organism>
<reference evidence="1" key="1">
    <citation type="submission" date="2014-11" db="EMBL/GenBank/DDBJ databases">
        <authorList>
            <person name="Amaro Gonzalez C."/>
        </authorList>
    </citation>
    <scope>NUCLEOTIDE SEQUENCE</scope>
</reference>
<dbReference type="EMBL" id="GBXM01027881">
    <property type="protein sequence ID" value="JAH80696.1"/>
    <property type="molecule type" value="Transcribed_RNA"/>
</dbReference>
<accession>A0A0E9VRI6</accession>
<protein>
    <submittedName>
        <fullName evidence="1">Uncharacterized protein</fullName>
    </submittedName>
</protein>
<reference evidence="1" key="2">
    <citation type="journal article" date="2015" name="Fish Shellfish Immunol.">
        <title>Early steps in the European eel (Anguilla anguilla)-Vibrio vulnificus interaction in the gills: Role of the RtxA13 toxin.</title>
        <authorList>
            <person name="Callol A."/>
            <person name="Pajuelo D."/>
            <person name="Ebbesson L."/>
            <person name="Teles M."/>
            <person name="MacKenzie S."/>
            <person name="Amaro C."/>
        </authorList>
    </citation>
    <scope>NUCLEOTIDE SEQUENCE</scope>
</reference>
<sequence length="18" mass="2177">MSLVRKKVRHTSQPHPFK</sequence>
<evidence type="ECO:0000313" key="1">
    <source>
        <dbReference type="EMBL" id="JAH80696.1"/>
    </source>
</evidence>
<name>A0A0E9VRI6_ANGAN</name>